<feature type="binding site" evidence="7">
    <location>
        <position position="247"/>
    </location>
    <ligand>
        <name>substrate</name>
    </ligand>
</feature>
<evidence type="ECO:0000256" key="1">
    <source>
        <dbReference type="ARBA" id="ARBA00010716"/>
    </source>
</evidence>
<dbReference type="InterPro" id="IPR011059">
    <property type="entry name" value="Metal-dep_hydrolase_composite"/>
</dbReference>
<dbReference type="Gene3D" id="2.30.40.10">
    <property type="entry name" value="Urease, subunit C, domain 1"/>
    <property type="match status" value="1"/>
</dbReference>
<dbReference type="CDD" id="cd00854">
    <property type="entry name" value="NagA"/>
    <property type="match status" value="1"/>
</dbReference>
<feature type="domain" description="Amidohydrolase-related" evidence="9">
    <location>
        <begin position="52"/>
        <end position="368"/>
    </location>
</feature>
<reference evidence="10 11" key="1">
    <citation type="journal article" date="2015" name="Genome Announc.">
        <title>Expanding the biotechnology potential of lactobacilli through comparative genomics of 213 strains and associated genera.</title>
        <authorList>
            <person name="Sun Z."/>
            <person name="Harris H.M."/>
            <person name="McCann A."/>
            <person name="Guo C."/>
            <person name="Argimon S."/>
            <person name="Zhang W."/>
            <person name="Yang X."/>
            <person name="Jeffery I.B."/>
            <person name="Cooney J.C."/>
            <person name="Kagawa T.F."/>
            <person name="Liu W."/>
            <person name="Song Y."/>
            <person name="Salvetti E."/>
            <person name="Wrobel A."/>
            <person name="Rasinkangas P."/>
            <person name="Parkhill J."/>
            <person name="Rea M.C."/>
            <person name="O'Sullivan O."/>
            <person name="Ritari J."/>
            <person name="Douillard F.P."/>
            <person name="Paul Ross R."/>
            <person name="Yang R."/>
            <person name="Briner A.E."/>
            <person name="Felis G.E."/>
            <person name="de Vos W.M."/>
            <person name="Barrangou R."/>
            <person name="Klaenhammer T.R."/>
            <person name="Caufield P.W."/>
            <person name="Cui Y."/>
            <person name="Zhang H."/>
            <person name="O'Toole P.W."/>
        </authorList>
    </citation>
    <scope>NUCLEOTIDE SEQUENCE [LARGE SCALE GENOMIC DNA]</scope>
    <source>
        <strain evidence="10 11">DSM 5707</strain>
    </source>
</reference>
<dbReference type="Proteomes" id="UP000051957">
    <property type="component" value="Unassembled WGS sequence"/>
</dbReference>
<protein>
    <submittedName>
        <fullName evidence="10">N-acetylglucosamine-6-phosphate deacetylase</fullName>
    </submittedName>
</protein>
<keyword evidence="4 5" id="KW-0119">Carbohydrate metabolism</keyword>
<feature type="binding site" evidence="7">
    <location>
        <position position="223"/>
    </location>
    <ligand>
        <name>substrate</name>
    </ligand>
</feature>
<feature type="binding site" evidence="7">
    <location>
        <position position="139"/>
    </location>
    <ligand>
        <name>substrate</name>
    </ligand>
</feature>
<evidence type="ECO:0000256" key="3">
    <source>
        <dbReference type="ARBA" id="ARBA00022801"/>
    </source>
</evidence>
<gene>
    <name evidence="10" type="ORF">FC51_GL001881</name>
</gene>
<feature type="binding site" evidence="8">
    <location>
        <position position="212"/>
    </location>
    <ligand>
        <name>Zn(2+)</name>
        <dbReference type="ChEBI" id="CHEBI:29105"/>
    </ligand>
</feature>
<comment type="similarity">
    <text evidence="1 5">Belongs to the metallo-dependent hydrolases superfamily. NagA family.</text>
</comment>
<dbReference type="InterPro" id="IPR032466">
    <property type="entry name" value="Metal_Hydrolase"/>
</dbReference>
<evidence type="ECO:0000256" key="8">
    <source>
        <dbReference type="PIRSR" id="PIRSR038994-3"/>
    </source>
</evidence>
<dbReference type="EMBL" id="AZGK01000005">
    <property type="protein sequence ID" value="KRM46612.1"/>
    <property type="molecule type" value="Genomic_DNA"/>
</dbReference>
<comment type="cofactor">
    <cofactor evidence="8">
        <name>a divalent metal cation</name>
        <dbReference type="ChEBI" id="CHEBI:60240"/>
    </cofactor>
    <text evidence="8">Binds 1 divalent metal cation per subunit.</text>
</comment>
<evidence type="ECO:0000259" key="9">
    <source>
        <dbReference type="Pfam" id="PF01979"/>
    </source>
</evidence>
<evidence type="ECO:0000256" key="4">
    <source>
        <dbReference type="ARBA" id="ARBA00023277"/>
    </source>
</evidence>
<feature type="binding site" evidence="7">
    <location>
        <begin position="303"/>
        <end position="305"/>
    </location>
    <ligand>
        <name>substrate</name>
    </ligand>
</feature>
<dbReference type="PANTHER" id="PTHR11113">
    <property type="entry name" value="N-ACETYLGLUCOSAMINE-6-PHOSPHATE DEACETYLASE"/>
    <property type="match status" value="1"/>
</dbReference>
<evidence type="ECO:0000256" key="2">
    <source>
        <dbReference type="ARBA" id="ARBA00022723"/>
    </source>
</evidence>
<sequence length="378" mass="41405">MSKVLINATIYTGKRVIDKGYVRFNQQILDAGEMSDYQQKPDDQVIDASRKLVVPGFIDVHTHGGYGVDAMSTDPAAISQMVDKMTQEGVTSVFLTTMTQRPELISQAMQTILRAASMNPKIVGIHLEGPFISPKYNGAQPENLIQKIDIGKFAEWDRLSGGLVKLLTYAPEMGVDDDVSTYCSEHGIVMSVGHSGATYAQLKALKPARITHLFNAQRGFAQREVGVVGYAMLDRDVKAELICDGYHVAPEAVQIAYKLIGPDRLELISDSMEAKGEPDGTYQLGGQPVNVHDGRATLTNGHLAGSVLKFNQAFKNIIQFANCSIASAVKMSSTNQALEFSLTHKGFLERGYDADLNVFDKHLDLMATYSYGKFVNKD</sequence>
<dbReference type="GO" id="GO:0046872">
    <property type="term" value="F:metal ion binding"/>
    <property type="evidence" value="ECO:0007669"/>
    <property type="project" value="UniProtKB-KW"/>
</dbReference>
<dbReference type="Pfam" id="PF01979">
    <property type="entry name" value="Amidohydro_1"/>
    <property type="match status" value="1"/>
</dbReference>
<dbReference type="SUPFAM" id="SSF51338">
    <property type="entry name" value="Composite domain of metallo-dependent hydrolases"/>
    <property type="match status" value="1"/>
</dbReference>
<name>A0A0R1Z0Z4_9LACO</name>
<accession>A0A0R1Z0Z4</accession>
<feature type="binding site" evidence="8">
    <location>
        <position position="194"/>
    </location>
    <ligand>
        <name>Zn(2+)</name>
        <dbReference type="ChEBI" id="CHEBI:29105"/>
    </ligand>
</feature>
<dbReference type="PIRSF" id="PIRSF038994">
    <property type="entry name" value="NagA"/>
    <property type="match status" value="1"/>
</dbReference>
<evidence type="ECO:0000313" key="10">
    <source>
        <dbReference type="EMBL" id="KRM46612.1"/>
    </source>
</evidence>
<evidence type="ECO:0000313" key="11">
    <source>
        <dbReference type="Proteomes" id="UP000051957"/>
    </source>
</evidence>
<dbReference type="PATRIC" id="fig|1423784.4.peg.1924"/>
<comment type="caution">
    <text evidence="10">The sequence shown here is derived from an EMBL/GenBank/DDBJ whole genome shotgun (WGS) entry which is preliminary data.</text>
</comment>
<feature type="active site" description="Proton donor/acceptor" evidence="6">
    <location>
        <position position="270"/>
    </location>
</feature>
<evidence type="ECO:0000256" key="7">
    <source>
        <dbReference type="PIRSR" id="PIRSR038994-2"/>
    </source>
</evidence>
<keyword evidence="2 8" id="KW-0479">Metal-binding</keyword>
<dbReference type="InterPro" id="IPR003764">
    <property type="entry name" value="GlcNAc_6-P_deAcase"/>
</dbReference>
<organism evidence="10 11">
    <name type="scientific">Lentilactobacillus parabuchneri DSM 5707 = NBRC 107865</name>
    <dbReference type="NCBI Taxonomy" id="1423784"/>
    <lineage>
        <taxon>Bacteria</taxon>
        <taxon>Bacillati</taxon>
        <taxon>Bacillota</taxon>
        <taxon>Bacilli</taxon>
        <taxon>Lactobacillales</taxon>
        <taxon>Lactobacillaceae</taxon>
        <taxon>Lentilactobacillus</taxon>
    </lineage>
</organism>
<proteinExistence type="inferred from homology"/>
<dbReference type="InterPro" id="IPR006680">
    <property type="entry name" value="Amidohydro-rel"/>
</dbReference>
<dbReference type="AlphaFoldDB" id="A0A0R1Z0Z4"/>
<keyword evidence="3 5" id="KW-0378">Hydrolase</keyword>
<dbReference type="SUPFAM" id="SSF51556">
    <property type="entry name" value="Metallo-dependent hydrolases"/>
    <property type="match status" value="1"/>
</dbReference>
<dbReference type="NCBIfam" id="TIGR00221">
    <property type="entry name" value="nagA"/>
    <property type="match status" value="1"/>
</dbReference>
<dbReference type="GO" id="GO:0008448">
    <property type="term" value="F:N-acetylglucosamine-6-phosphate deacetylase activity"/>
    <property type="evidence" value="ECO:0007669"/>
    <property type="project" value="InterPro"/>
</dbReference>
<dbReference type="Gene3D" id="3.20.20.140">
    <property type="entry name" value="Metal-dependent hydrolases"/>
    <property type="match status" value="1"/>
</dbReference>
<dbReference type="PANTHER" id="PTHR11113:SF14">
    <property type="entry name" value="N-ACETYLGLUCOSAMINE-6-PHOSPHATE DEACETYLASE"/>
    <property type="match status" value="1"/>
</dbReference>
<feature type="binding site" evidence="8">
    <location>
        <position position="128"/>
    </location>
    <ligand>
        <name>Zn(2+)</name>
        <dbReference type="ChEBI" id="CHEBI:29105"/>
    </ligand>
</feature>
<feature type="binding site" evidence="7">
    <location>
        <begin position="215"/>
        <end position="216"/>
    </location>
    <ligand>
        <name>substrate</name>
    </ligand>
</feature>
<dbReference type="RefSeq" id="WP_057910326.1">
    <property type="nucleotide sequence ID" value="NZ_AZGK01000005.1"/>
</dbReference>
<dbReference type="GO" id="GO:0006046">
    <property type="term" value="P:N-acetylglucosamine catabolic process"/>
    <property type="evidence" value="ECO:0007669"/>
    <property type="project" value="TreeGrafter"/>
</dbReference>
<evidence type="ECO:0000256" key="6">
    <source>
        <dbReference type="PIRSR" id="PIRSR038994-1"/>
    </source>
</evidence>
<evidence type="ECO:0000256" key="5">
    <source>
        <dbReference type="PIRNR" id="PIRNR038994"/>
    </source>
</evidence>